<dbReference type="InterPro" id="IPR011010">
    <property type="entry name" value="DNA_brk_join_enz"/>
</dbReference>
<dbReference type="PROSITE" id="PS51900">
    <property type="entry name" value="CB"/>
    <property type="match status" value="1"/>
</dbReference>
<dbReference type="InterPro" id="IPR010998">
    <property type="entry name" value="Integrase_recombinase_N"/>
</dbReference>
<dbReference type="SUPFAM" id="SSF56349">
    <property type="entry name" value="DNA breaking-rejoining enzymes"/>
    <property type="match status" value="1"/>
</dbReference>
<feature type="active site" description="O-(3'-phospho-DNA)-tyrosine intermediate" evidence="9">
    <location>
        <position position="273"/>
    </location>
</feature>
<comment type="function">
    <text evidence="9">Site-specific tyrosine recombinase, which acts by catalyzing the cutting and rejoining of the recombining DNA molecules. The XerC-XerD complex is essential to convert dimers of the bacterial chromosome into monomers to permit their segregation at cell division. It also contributes to the segregational stability of plasmids.</text>
</comment>
<dbReference type="Gene3D" id="1.10.443.10">
    <property type="entry name" value="Intergrase catalytic core"/>
    <property type="match status" value="1"/>
</dbReference>
<dbReference type="GO" id="GO:0007059">
    <property type="term" value="P:chromosome segregation"/>
    <property type="evidence" value="ECO:0007669"/>
    <property type="project" value="UniProtKB-UniRule"/>
</dbReference>
<evidence type="ECO:0000259" key="10">
    <source>
        <dbReference type="PROSITE" id="PS51898"/>
    </source>
</evidence>
<feature type="active site" evidence="9">
    <location>
        <position position="241"/>
    </location>
</feature>
<dbReference type="InterPro" id="IPR013762">
    <property type="entry name" value="Integrase-like_cat_sf"/>
</dbReference>
<feature type="active site" evidence="9">
    <location>
        <position position="146"/>
    </location>
</feature>
<feature type="domain" description="Core-binding (CB)" evidence="11">
    <location>
        <begin position="1"/>
        <end position="84"/>
    </location>
</feature>
<comment type="subcellular location">
    <subcellularLocation>
        <location evidence="1 9">Cytoplasm</location>
    </subcellularLocation>
</comment>
<protein>
    <recommendedName>
        <fullName evidence="9">Tyrosine recombinase XerC</fullName>
    </recommendedName>
</protein>
<dbReference type="GO" id="GO:0051301">
    <property type="term" value="P:cell division"/>
    <property type="evidence" value="ECO:0007669"/>
    <property type="project" value="UniProtKB-KW"/>
</dbReference>
<dbReference type="PROSITE" id="PS51898">
    <property type="entry name" value="TYR_RECOMBINASE"/>
    <property type="match status" value="1"/>
</dbReference>
<dbReference type="GO" id="GO:0005737">
    <property type="term" value="C:cytoplasm"/>
    <property type="evidence" value="ECO:0007669"/>
    <property type="project" value="UniProtKB-SubCell"/>
</dbReference>
<dbReference type="Pfam" id="PF00589">
    <property type="entry name" value="Phage_integrase"/>
    <property type="match status" value="1"/>
</dbReference>
<dbReference type="KEGG" id="ttz:FHG85_04375"/>
<evidence type="ECO:0000256" key="7">
    <source>
        <dbReference type="ARBA" id="ARBA00023172"/>
    </source>
</evidence>
<dbReference type="InterPro" id="IPR050090">
    <property type="entry name" value="Tyrosine_recombinase_XerCD"/>
</dbReference>
<proteinExistence type="inferred from homology"/>
<evidence type="ECO:0000313" key="12">
    <source>
        <dbReference type="EMBL" id="QKG81212.1"/>
    </source>
</evidence>
<dbReference type="PANTHER" id="PTHR30349:SF77">
    <property type="entry name" value="TYROSINE RECOMBINASE XERC"/>
    <property type="match status" value="1"/>
</dbReference>
<comment type="subunit">
    <text evidence="9">Forms a cyclic heterotetrameric complex composed of two molecules of XerC and two molecules of XerD.</text>
</comment>
<dbReference type="InterPro" id="IPR023009">
    <property type="entry name" value="Tyrosine_recombinase_XerC/XerD"/>
</dbReference>
<reference evidence="12 13" key="1">
    <citation type="submission" date="2019-07" db="EMBL/GenBank/DDBJ databases">
        <title>Thalassofilum flectens gen. nov., sp. nov., a novel moderate thermophilic anaerobe from a shallow sea hot spring in Kunashir Island (Russia), representing a new family in the order Bacteroidales, and proposal of Thalassofilacea fam. nov.</title>
        <authorList>
            <person name="Kochetkova T.V."/>
            <person name="Podosokorskaya O.A."/>
            <person name="Novikov A."/>
            <person name="Elcheninov A.G."/>
            <person name="Toshchakov S.V."/>
            <person name="Kublanov I.V."/>
        </authorList>
    </citation>
    <scope>NUCLEOTIDE SEQUENCE [LARGE SCALE GENOMIC DNA]</scope>
    <source>
        <strain evidence="12 13">38-H</strain>
    </source>
</reference>
<keyword evidence="3 9" id="KW-0132">Cell division</keyword>
<sequence length="292" mass="33334">MLALFLKYLDIEKGYSSNTIRAYGDDIKSFFEFSGIDFNDNDAVAHIGHRAIRAWVSDLISQGISTRSVNRKLSSLRTFFKYLQRQGVLSTNPMNRIVSPKTSKRLPEFVPEADMSKVDNPDLFSDDFEGLRNRLIISMFYYTGMRLSELVGLSTQSVDINSMSIKVLGKGAKERIIPIHPDLKDLIVEYLREKGEKFPNSTSFFVTSKGKPIYQKLVYRIVNYYLTQITTLQKRSPHVLRHSFATHLLNNGADLNAIKELLGHSSLLATQVYTHSSFEKLKKNYNQAHPRA</sequence>
<organism evidence="12 13">
    <name type="scientific">Tenuifilum thalassicum</name>
    <dbReference type="NCBI Taxonomy" id="2590900"/>
    <lineage>
        <taxon>Bacteria</taxon>
        <taxon>Pseudomonadati</taxon>
        <taxon>Bacteroidota</taxon>
        <taxon>Bacteroidia</taxon>
        <taxon>Bacteroidales</taxon>
        <taxon>Tenuifilaceae</taxon>
        <taxon>Tenuifilum</taxon>
    </lineage>
</organism>
<keyword evidence="5 9" id="KW-0229">DNA integration</keyword>
<evidence type="ECO:0000256" key="9">
    <source>
        <dbReference type="HAMAP-Rule" id="MF_01808"/>
    </source>
</evidence>
<keyword evidence="13" id="KW-1185">Reference proteome</keyword>
<dbReference type="GO" id="GO:0006313">
    <property type="term" value="P:DNA transposition"/>
    <property type="evidence" value="ECO:0007669"/>
    <property type="project" value="UniProtKB-UniRule"/>
</dbReference>
<dbReference type="AlphaFoldDB" id="A0A7D3XFN6"/>
<accession>A0A7D3XFN6</accession>
<dbReference type="Gene3D" id="1.10.150.130">
    <property type="match status" value="1"/>
</dbReference>
<keyword evidence="8 9" id="KW-0131">Cell cycle</keyword>
<dbReference type="PANTHER" id="PTHR30349">
    <property type="entry name" value="PHAGE INTEGRASE-RELATED"/>
    <property type="match status" value="1"/>
</dbReference>
<dbReference type="InterPro" id="IPR002104">
    <property type="entry name" value="Integrase_catalytic"/>
</dbReference>
<feature type="active site" evidence="9">
    <location>
        <position position="238"/>
    </location>
</feature>
<keyword evidence="2 9" id="KW-0963">Cytoplasm</keyword>
<evidence type="ECO:0000259" key="11">
    <source>
        <dbReference type="PROSITE" id="PS51900"/>
    </source>
</evidence>
<dbReference type="EMBL" id="CP041345">
    <property type="protein sequence ID" value="QKG81212.1"/>
    <property type="molecule type" value="Genomic_DNA"/>
</dbReference>
<keyword evidence="6 9" id="KW-0238">DNA-binding</keyword>
<keyword evidence="4 9" id="KW-0159">Chromosome partition</keyword>
<evidence type="ECO:0000256" key="3">
    <source>
        <dbReference type="ARBA" id="ARBA00022618"/>
    </source>
</evidence>
<dbReference type="InterPro" id="IPR044068">
    <property type="entry name" value="CB"/>
</dbReference>
<dbReference type="GO" id="GO:0003677">
    <property type="term" value="F:DNA binding"/>
    <property type="evidence" value="ECO:0007669"/>
    <property type="project" value="UniProtKB-UniRule"/>
</dbReference>
<gene>
    <name evidence="9" type="primary">xerC</name>
    <name evidence="12" type="ORF">FHG85_04375</name>
</gene>
<evidence type="ECO:0000313" key="13">
    <source>
        <dbReference type="Proteomes" id="UP000500961"/>
    </source>
</evidence>
<feature type="active site" evidence="9">
    <location>
        <position position="170"/>
    </location>
</feature>
<name>A0A7D3XFN6_9BACT</name>
<evidence type="ECO:0000256" key="5">
    <source>
        <dbReference type="ARBA" id="ARBA00022908"/>
    </source>
</evidence>
<evidence type="ECO:0000256" key="1">
    <source>
        <dbReference type="ARBA" id="ARBA00004496"/>
    </source>
</evidence>
<dbReference type="Pfam" id="PF02899">
    <property type="entry name" value="Phage_int_SAM_1"/>
    <property type="match status" value="1"/>
</dbReference>
<dbReference type="Proteomes" id="UP000500961">
    <property type="component" value="Chromosome"/>
</dbReference>
<comment type="similarity">
    <text evidence="9">Belongs to the 'phage' integrase family. XerC subfamily.</text>
</comment>
<feature type="domain" description="Tyr recombinase" evidence="10">
    <location>
        <begin position="105"/>
        <end position="286"/>
    </location>
</feature>
<dbReference type="InterPro" id="IPR004107">
    <property type="entry name" value="Integrase_SAM-like_N"/>
</dbReference>
<evidence type="ECO:0000256" key="8">
    <source>
        <dbReference type="ARBA" id="ARBA00023306"/>
    </source>
</evidence>
<dbReference type="GO" id="GO:0009037">
    <property type="term" value="F:tyrosine-based site-specific recombinase activity"/>
    <property type="evidence" value="ECO:0007669"/>
    <property type="project" value="UniProtKB-UniRule"/>
</dbReference>
<evidence type="ECO:0000256" key="4">
    <source>
        <dbReference type="ARBA" id="ARBA00022829"/>
    </source>
</evidence>
<keyword evidence="7 9" id="KW-0233">DNA recombination</keyword>
<evidence type="ECO:0000256" key="6">
    <source>
        <dbReference type="ARBA" id="ARBA00023125"/>
    </source>
</evidence>
<feature type="active site" evidence="9">
    <location>
        <position position="264"/>
    </location>
</feature>
<evidence type="ECO:0000256" key="2">
    <source>
        <dbReference type="ARBA" id="ARBA00022490"/>
    </source>
</evidence>
<dbReference type="HAMAP" id="MF_01808">
    <property type="entry name" value="Recomb_XerC_XerD"/>
    <property type="match status" value="1"/>
</dbReference>